<dbReference type="Proteomes" id="UP000754750">
    <property type="component" value="Unassembled WGS sequence"/>
</dbReference>
<comment type="caution">
    <text evidence="2">The sequence shown here is derived from an EMBL/GenBank/DDBJ whole genome shotgun (WGS) entry which is preliminary data.</text>
</comment>
<keyword evidence="2" id="KW-0489">Methyltransferase</keyword>
<accession>A0A928KSV1</accession>
<organism evidence="2 3">
    <name type="scientific">Faecalispora sporosphaeroides</name>
    <dbReference type="NCBI Taxonomy" id="1549"/>
    <lineage>
        <taxon>Bacteria</taxon>
        <taxon>Bacillati</taxon>
        <taxon>Bacillota</taxon>
        <taxon>Clostridia</taxon>
        <taxon>Eubacteriales</taxon>
        <taxon>Oscillospiraceae</taxon>
        <taxon>Faecalispora</taxon>
    </lineage>
</organism>
<evidence type="ECO:0000313" key="2">
    <source>
        <dbReference type="EMBL" id="MBE6833915.1"/>
    </source>
</evidence>
<dbReference type="PANTHER" id="PTHR43591">
    <property type="entry name" value="METHYLTRANSFERASE"/>
    <property type="match status" value="1"/>
</dbReference>
<dbReference type="AlphaFoldDB" id="A0A928KSV1"/>
<dbReference type="CDD" id="cd02440">
    <property type="entry name" value="AdoMet_MTases"/>
    <property type="match status" value="1"/>
</dbReference>
<protein>
    <submittedName>
        <fullName evidence="2">Class I SAM-dependent methyltransferase</fullName>
    </submittedName>
</protein>
<dbReference type="InterPro" id="IPR013216">
    <property type="entry name" value="Methyltransf_11"/>
</dbReference>
<dbReference type="RefSeq" id="WP_020074409.1">
    <property type="nucleotide sequence ID" value="NZ_JBKWRC010000004.1"/>
</dbReference>
<keyword evidence="2" id="KW-0808">Transferase</keyword>
<evidence type="ECO:0000259" key="1">
    <source>
        <dbReference type="Pfam" id="PF08241"/>
    </source>
</evidence>
<dbReference type="GO" id="GO:0032259">
    <property type="term" value="P:methylation"/>
    <property type="evidence" value="ECO:0007669"/>
    <property type="project" value="UniProtKB-KW"/>
</dbReference>
<evidence type="ECO:0000313" key="3">
    <source>
        <dbReference type="Proteomes" id="UP000754750"/>
    </source>
</evidence>
<name>A0A928KSV1_9FIRM</name>
<dbReference type="InterPro" id="IPR029063">
    <property type="entry name" value="SAM-dependent_MTases_sf"/>
</dbReference>
<gene>
    <name evidence="2" type="ORF">E7512_10120</name>
</gene>
<reference evidence="2" key="1">
    <citation type="submission" date="2019-04" db="EMBL/GenBank/DDBJ databases">
        <title>Evolution of Biomass-Degrading Anaerobic Consortia Revealed by Metagenomics.</title>
        <authorList>
            <person name="Peng X."/>
        </authorList>
    </citation>
    <scope>NUCLEOTIDE SEQUENCE</scope>
    <source>
        <strain evidence="2">SIG551</strain>
    </source>
</reference>
<feature type="domain" description="Methyltransferase type 11" evidence="1">
    <location>
        <begin position="46"/>
        <end position="138"/>
    </location>
</feature>
<dbReference type="EMBL" id="SVNY01000005">
    <property type="protein sequence ID" value="MBE6833915.1"/>
    <property type="molecule type" value="Genomic_DNA"/>
</dbReference>
<proteinExistence type="predicted"/>
<sequence length="205" mass="23407">MGDSTNRGFWQRTAKLYAPFMKGSASLYDAIYTHCLPYLTPEMEVLELACGSGQFSFRLAERVRKWRATDFSEKMILEAQKRSGPQSLTFEVQDATNLPYPAESFDAVLIANALHIMPSPDRALEEIHRVLRPGGILLTPTFLWKTGIRQKLGTRLMELAGFRVYHKWNAQEFQSYVEARRFTALEQRMLGGGVRPLCCLIARKK</sequence>
<dbReference type="GO" id="GO:0008757">
    <property type="term" value="F:S-adenosylmethionine-dependent methyltransferase activity"/>
    <property type="evidence" value="ECO:0007669"/>
    <property type="project" value="InterPro"/>
</dbReference>
<dbReference type="SUPFAM" id="SSF53335">
    <property type="entry name" value="S-adenosyl-L-methionine-dependent methyltransferases"/>
    <property type="match status" value="1"/>
</dbReference>
<dbReference type="Gene3D" id="3.40.50.150">
    <property type="entry name" value="Vaccinia Virus protein VP39"/>
    <property type="match status" value="1"/>
</dbReference>
<dbReference type="Pfam" id="PF08241">
    <property type="entry name" value="Methyltransf_11"/>
    <property type="match status" value="1"/>
</dbReference>